<evidence type="ECO:0000256" key="1">
    <source>
        <dbReference type="ARBA" id="ARBA00001974"/>
    </source>
</evidence>
<keyword evidence="10" id="KW-1185">Reference proteome</keyword>
<dbReference type="Gene3D" id="1.10.540.10">
    <property type="entry name" value="Acyl-CoA dehydrogenase/oxidase, N-terminal domain"/>
    <property type="match status" value="2"/>
</dbReference>
<comment type="cofactor">
    <cofactor evidence="1">
        <name>FAD</name>
        <dbReference type="ChEBI" id="CHEBI:57692"/>
    </cofactor>
</comment>
<dbReference type="InterPro" id="IPR009075">
    <property type="entry name" value="AcylCo_DH/oxidase_C"/>
</dbReference>
<dbReference type="Gene3D" id="1.20.140.10">
    <property type="entry name" value="Butyryl-CoA Dehydrogenase, subunit A, domain 3"/>
    <property type="match status" value="2"/>
</dbReference>
<dbReference type="InterPro" id="IPR046373">
    <property type="entry name" value="Acyl-CoA_Oxase/DH_mid-dom_sf"/>
</dbReference>
<dbReference type="SUPFAM" id="SSF56645">
    <property type="entry name" value="Acyl-CoA dehydrogenase NM domain-like"/>
    <property type="match status" value="2"/>
</dbReference>
<keyword evidence="5" id="KW-0560">Oxidoreductase</keyword>
<gene>
    <name evidence="9" type="ORF">G7Y85_08665</name>
</gene>
<dbReference type="InterPro" id="IPR006091">
    <property type="entry name" value="Acyl-CoA_Oxase/DH_mid-dom"/>
</dbReference>
<feature type="domain" description="Acyl-CoA dehydrogenase/oxidase C-terminal" evidence="6">
    <location>
        <begin position="615"/>
        <end position="762"/>
    </location>
</feature>
<evidence type="ECO:0000256" key="5">
    <source>
        <dbReference type="ARBA" id="ARBA00023002"/>
    </source>
</evidence>
<comment type="similarity">
    <text evidence="2">Belongs to the acyl-CoA dehydrogenase family.</text>
</comment>
<feature type="domain" description="Acyl-CoA dehydrogenase/oxidase N-terminal" evidence="8">
    <location>
        <begin position="6"/>
        <end position="118"/>
    </location>
</feature>
<dbReference type="InterPro" id="IPR036250">
    <property type="entry name" value="AcylCo_DH-like_C"/>
</dbReference>
<sequence>MNLSLSDDQLLIRDAAENFLADVSDSAAVRRHMAGEHGFDGGIWQRLAAELGWCAIPIREAHGGLGLGPVEMAVLLEAMGRRLFCAPYFSTVCLAATLIAETGSDDSMAGPLAAIAEGRVRFGVTMPDPDWRAAAEAVQADLVGDDWRLEGTIAQVVDGASADTLLLLARTGDAGFGLFAVPRKADGVAVSELSTWDSTRRFARVHVDGAAAERIDDPQRVDGFVRALALARLYLAAESLGGAQQCLNLTVEYVAQRKQFGRTIASFQAVKHRCADMMVKVEALRSLVAGAAALAAGDADAAELARECAAAGQLAADTYFWCAQEAVQLHGGVGFTWEYDPQLYFKRAQAASHWLGTAEHGREVIAASLLADAPPPQVASVRAAGGDEVFRDEIAAWLHDHLDGRFAELRHRGGPGDEEAFPALRKEWERELAAGGWTCVGWPKDAGGRGLSIAQQVIFHEEYARAGGPGRMGHIGEGLIGPTLIAFGSDAQKKRFLPEIVAGREYWAQGYSEPNAGSDLANVQTRTEQQADGSWQVSGQKIWTSLAHESEWIFVLARCEPGSKGSKGLIFLLLPLDQPGIEIRPIRQMSGGSEFNEVFFDKAVAAAEHVVGKPGDGWKVAMGLLEAERGVSTLGQQMHFAYEFELVVNAMRARGRDRDAALRQRLAQAWCGLRVMRYNALRMLADGGALGLKREALIYKYYWSNWHRELGKLGVDALGAPGDVISDDPAIRPLQQLFFFSRADTIYAGTNEIQLNLIAERGLGMPREVRPAPEAK</sequence>
<dbReference type="Gene3D" id="2.40.110.10">
    <property type="entry name" value="Butyryl-CoA Dehydrogenase, subunit A, domain 2"/>
    <property type="match status" value="2"/>
</dbReference>
<dbReference type="InterPro" id="IPR009100">
    <property type="entry name" value="AcylCoA_DH/oxidase_NM_dom_sf"/>
</dbReference>
<dbReference type="PANTHER" id="PTHR43292:SF3">
    <property type="entry name" value="ACYL-COA DEHYDROGENASE FADE29"/>
    <property type="match status" value="1"/>
</dbReference>
<dbReference type="Proteomes" id="UP000472676">
    <property type="component" value="Unassembled WGS sequence"/>
</dbReference>
<protein>
    <recommendedName>
        <fullName evidence="11">Acyl-CoA dehydrogenase</fullName>
    </recommendedName>
</protein>
<feature type="domain" description="Acyl-CoA oxidase/dehydrogenase middle" evidence="7">
    <location>
        <begin position="508"/>
        <end position="602"/>
    </location>
</feature>
<dbReference type="GO" id="GO:0016627">
    <property type="term" value="F:oxidoreductase activity, acting on the CH-CH group of donors"/>
    <property type="evidence" value="ECO:0007669"/>
    <property type="project" value="InterPro"/>
</dbReference>
<evidence type="ECO:0000313" key="10">
    <source>
        <dbReference type="Proteomes" id="UP000472676"/>
    </source>
</evidence>
<evidence type="ECO:0000259" key="8">
    <source>
        <dbReference type="Pfam" id="PF02771"/>
    </source>
</evidence>
<feature type="domain" description="Acyl-CoA dehydrogenase/oxidase N-terminal" evidence="8">
    <location>
        <begin position="388"/>
        <end position="503"/>
    </location>
</feature>
<organism evidence="9 10">
    <name type="scientific">Solimonas terrae</name>
    <dbReference type="NCBI Taxonomy" id="1396819"/>
    <lineage>
        <taxon>Bacteria</taxon>
        <taxon>Pseudomonadati</taxon>
        <taxon>Pseudomonadota</taxon>
        <taxon>Gammaproteobacteria</taxon>
        <taxon>Nevskiales</taxon>
        <taxon>Nevskiaceae</taxon>
        <taxon>Solimonas</taxon>
    </lineage>
</organism>
<dbReference type="GO" id="GO:0005886">
    <property type="term" value="C:plasma membrane"/>
    <property type="evidence" value="ECO:0007669"/>
    <property type="project" value="TreeGrafter"/>
</dbReference>
<dbReference type="AlphaFoldDB" id="A0A6M2BQE9"/>
<dbReference type="Pfam" id="PF02771">
    <property type="entry name" value="Acyl-CoA_dh_N"/>
    <property type="match status" value="2"/>
</dbReference>
<evidence type="ECO:0000256" key="2">
    <source>
        <dbReference type="ARBA" id="ARBA00009347"/>
    </source>
</evidence>
<evidence type="ECO:0000256" key="3">
    <source>
        <dbReference type="ARBA" id="ARBA00022630"/>
    </source>
</evidence>
<dbReference type="EMBL" id="JAAMOW010000004">
    <property type="protein sequence ID" value="NGY04836.1"/>
    <property type="molecule type" value="Genomic_DNA"/>
</dbReference>
<keyword evidence="4" id="KW-0274">FAD</keyword>
<keyword evidence="3" id="KW-0285">Flavoprotein</keyword>
<name>A0A6M2BQE9_9GAMM</name>
<proteinExistence type="inferred from homology"/>
<dbReference type="GO" id="GO:0050660">
    <property type="term" value="F:flavin adenine dinucleotide binding"/>
    <property type="evidence" value="ECO:0007669"/>
    <property type="project" value="InterPro"/>
</dbReference>
<dbReference type="InterPro" id="IPR052161">
    <property type="entry name" value="Mycobact_Acyl-CoA_DH"/>
</dbReference>
<dbReference type="InterPro" id="IPR013786">
    <property type="entry name" value="AcylCoA_DH/ox_N"/>
</dbReference>
<comment type="caution">
    <text evidence="9">The sequence shown here is derived from an EMBL/GenBank/DDBJ whole genome shotgun (WGS) entry which is preliminary data.</text>
</comment>
<dbReference type="InterPro" id="IPR037069">
    <property type="entry name" value="AcylCoA_DH/ox_N_sf"/>
</dbReference>
<dbReference type="Pfam" id="PF00441">
    <property type="entry name" value="Acyl-CoA_dh_1"/>
    <property type="match status" value="2"/>
</dbReference>
<accession>A0A6M2BQE9</accession>
<feature type="domain" description="Acyl-CoA dehydrogenase/oxidase C-terminal" evidence="6">
    <location>
        <begin position="226"/>
        <end position="370"/>
    </location>
</feature>
<evidence type="ECO:0000313" key="9">
    <source>
        <dbReference type="EMBL" id="NGY04836.1"/>
    </source>
</evidence>
<dbReference type="PANTHER" id="PTHR43292">
    <property type="entry name" value="ACYL-COA DEHYDROGENASE"/>
    <property type="match status" value="1"/>
</dbReference>
<evidence type="ECO:0000259" key="6">
    <source>
        <dbReference type="Pfam" id="PF00441"/>
    </source>
</evidence>
<reference evidence="9 10" key="1">
    <citation type="journal article" date="2014" name="Int. J. Syst. Evol. Microbiol.">
        <title>Solimonas terrae sp. nov., isolated from soil.</title>
        <authorList>
            <person name="Kim S.J."/>
            <person name="Moon J.Y."/>
            <person name="Weon H.Y."/>
            <person name="Ahn J.H."/>
            <person name="Chen W.M."/>
            <person name="Kwon S.W."/>
        </authorList>
    </citation>
    <scope>NUCLEOTIDE SEQUENCE [LARGE SCALE GENOMIC DNA]</scope>
    <source>
        <strain evidence="9 10">KIS83-12</strain>
    </source>
</reference>
<dbReference type="CDD" id="cd00567">
    <property type="entry name" value="ACAD"/>
    <property type="match status" value="1"/>
</dbReference>
<evidence type="ECO:0008006" key="11">
    <source>
        <dbReference type="Google" id="ProtNLM"/>
    </source>
</evidence>
<dbReference type="SUPFAM" id="SSF47203">
    <property type="entry name" value="Acyl-CoA dehydrogenase C-terminal domain-like"/>
    <property type="match status" value="2"/>
</dbReference>
<evidence type="ECO:0000256" key="4">
    <source>
        <dbReference type="ARBA" id="ARBA00022827"/>
    </source>
</evidence>
<dbReference type="Pfam" id="PF02770">
    <property type="entry name" value="Acyl-CoA_dh_M"/>
    <property type="match status" value="1"/>
</dbReference>
<evidence type="ECO:0000259" key="7">
    <source>
        <dbReference type="Pfam" id="PF02770"/>
    </source>
</evidence>